<protein>
    <submittedName>
        <fullName evidence="1">Uncharacterized protein</fullName>
    </submittedName>
</protein>
<accession>A0A8S5UBL8</accession>
<reference evidence="1" key="1">
    <citation type="journal article" date="2021" name="Proc. Natl. Acad. Sci. U.S.A.">
        <title>A Catalog of Tens of Thousands of Viruses from Human Metagenomes Reveals Hidden Associations with Chronic Diseases.</title>
        <authorList>
            <person name="Tisza M.J."/>
            <person name="Buck C.B."/>
        </authorList>
    </citation>
    <scope>NUCLEOTIDE SEQUENCE</scope>
    <source>
        <strain evidence="1">CtZkC8</strain>
    </source>
</reference>
<name>A0A8S5UBL8_9CAUD</name>
<proteinExistence type="predicted"/>
<evidence type="ECO:0000313" key="1">
    <source>
        <dbReference type="EMBL" id="DAF91887.1"/>
    </source>
</evidence>
<dbReference type="EMBL" id="BK016062">
    <property type="protein sequence ID" value="DAF91887.1"/>
    <property type="molecule type" value="Genomic_DNA"/>
</dbReference>
<sequence>MLFDNRYYHLANLITSIMTFQTKVKRVSQHSFNRI</sequence>
<organism evidence="1">
    <name type="scientific">Podoviridae sp. ctZkC8</name>
    <dbReference type="NCBI Taxonomy" id="2825259"/>
    <lineage>
        <taxon>Viruses</taxon>
        <taxon>Duplodnaviria</taxon>
        <taxon>Heunggongvirae</taxon>
        <taxon>Uroviricota</taxon>
        <taxon>Caudoviricetes</taxon>
    </lineage>
</organism>